<dbReference type="GeneID" id="100213424"/>
<evidence type="ECO:0000313" key="8">
    <source>
        <dbReference type="RefSeq" id="XP_065676201.1"/>
    </source>
</evidence>
<keyword evidence="3" id="KW-0969">Cilium</keyword>
<evidence type="ECO:0000256" key="2">
    <source>
        <dbReference type="ARBA" id="ARBA00022490"/>
    </source>
</evidence>
<feature type="compositionally biased region" description="Acidic residues" evidence="6">
    <location>
        <begin position="171"/>
        <end position="192"/>
    </location>
</feature>
<reference evidence="8" key="1">
    <citation type="submission" date="2025-08" db="UniProtKB">
        <authorList>
            <consortium name="RefSeq"/>
        </authorList>
    </citation>
    <scope>IDENTIFICATION</scope>
</reference>
<dbReference type="InterPro" id="IPR006802">
    <property type="entry name" value="Radial_spoke"/>
</dbReference>
<feature type="compositionally biased region" description="Basic and acidic residues" evidence="6">
    <location>
        <begin position="480"/>
        <end position="489"/>
    </location>
</feature>
<proteinExistence type="predicted"/>
<dbReference type="PANTHER" id="PTHR13159">
    <property type="entry name" value="RADIAL SPOKEHEAD-RELATED"/>
    <property type="match status" value="1"/>
</dbReference>
<dbReference type="PANTHER" id="PTHR13159:SF0">
    <property type="entry name" value="RADIAL SPOKE HEAD 6 HOMOLOG A"/>
    <property type="match status" value="1"/>
</dbReference>
<dbReference type="Proteomes" id="UP001652625">
    <property type="component" value="Chromosome 15"/>
</dbReference>
<keyword evidence="4" id="KW-0206">Cytoskeleton</keyword>
<feature type="compositionally biased region" description="Acidic residues" evidence="6">
    <location>
        <begin position="360"/>
        <end position="375"/>
    </location>
</feature>
<dbReference type="Pfam" id="PF04712">
    <property type="entry name" value="Radial_spoke"/>
    <property type="match status" value="1"/>
</dbReference>
<protein>
    <submittedName>
        <fullName evidence="8">Radial spoke head protein 4 homolog A isoform X6</fullName>
    </submittedName>
</protein>
<evidence type="ECO:0000256" key="6">
    <source>
        <dbReference type="SAM" id="MobiDB-lite"/>
    </source>
</evidence>
<gene>
    <name evidence="8" type="primary">LOC100213424</name>
</gene>
<evidence type="ECO:0000313" key="7">
    <source>
        <dbReference type="Proteomes" id="UP001652625"/>
    </source>
</evidence>
<keyword evidence="5" id="KW-0966">Cell projection</keyword>
<dbReference type="RefSeq" id="XP_065676201.1">
    <property type="nucleotide sequence ID" value="XM_065820129.1"/>
</dbReference>
<sequence>MVETALFNLENELLNAGSYLIKPSSDGTVIHQQLCALLERILSERPDNAADLVESYMRDERLSVGKTNMLTDSSKQIEYAALKLKLFEKIEDESVENEEEFFEVSLPNCSQLAFYFEQGSIGIGKEEIYHIFLSLKELISNVPLASVRFWGKIFGTQANYIIAEGEFKEGEGEDEKEVDDSIETEEKEDDTGDGPREKSTLKKKWKPKPPIPREAHRVGSNKKVYFVCNEPGEPWIKLPHVTPAEIVAARKIIKFFTGRLDTQIKSYPPFPGNESQLLRAQISRISACTQISPAGFYIFDDNDDEEEEDLEEAHKSYMVNDEFEGLSLNELTDPSMTSWVHHTHYLLPQGRCSWFNPYEKEDEDTDEEESEEEENKESIKPETGPTILSSVADDSNVGVHRAWSVRISSKVLPDYAVAVAHSNLWPGAVSIAKGKFFENLYVGWGQKYLPSYYNPPAPPDVQQEFPTGPETTEQEDPTAEEEKALKAKEEEEAGEEVENEEEENNDE</sequence>
<evidence type="ECO:0000256" key="5">
    <source>
        <dbReference type="ARBA" id="ARBA00023273"/>
    </source>
</evidence>
<feature type="region of interest" description="Disordered" evidence="6">
    <location>
        <begin position="455"/>
        <end position="507"/>
    </location>
</feature>
<name>A0ABM4DNQ0_HYDVU</name>
<evidence type="ECO:0000256" key="1">
    <source>
        <dbReference type="ARBA" id="ARBA00004430"/>
    </source>
</evidence>
<organism evidence="7 8">
    <name type="scientific">Hydra vulgaris</name>
    <name type="common">Hydra</name>
    <name type="synonym">Hydra attenuata</name>
    <dbReference type="NCBI Taxonomy" id="6087"/>
    <lineage>
        <taxon>Eukaryota</taxon>
        <taxon>Metazoa</taxon>
        <taxon>Cnidaria</taxon>
        <taxon>Hydrozoa</taxon>
        <taxon>Hydroidolina</taxon>
        <taxon>Anthoathecata</taxon>
        <taxon>Aplanulata</taxon>
        <taxon>Hydridae</taxon>
        <taxon>Hydra</taxon>
    </lineage>
</organism>
<keyword evidence="2" id="KW-0963">Cytoplasm</keyword>
<evidence type="ECO:0000256" key="3">
    <source>
        <dbReference type="ARBA" id="ARBA00023069"/>
    </source>
</evidence>
<feature type="compositionally biased region" description="Acidic residues" evidence="6">
    <location>
        <begin position="490"/>
        <end position="507"/>
    </location>
</feature>
<evidence type="ECO:0000256" key="4">
    <source>
        <dbReference type="ARBA" id="ARBA00023212"/>
    </source>
</evidence>
<feature type="region of interest" description="Disordered" evidence="6">
    <location>
        <begin position="165"/>
        <end position="213"/>
    </location>
</feature>
<comment type="subcellular location">
    <subcellularLocation>
        <location evidence="1">Cytoplasm</location>
        <location evidence="1">Cytoskeleton</location>
        <location evidence="1">Cilium axoneme</location>
    </subcellularLocation>
</comment>
<feature type="region of interest" description="Disordered" evidence="6">
    <location>
        <begin position="360"/>
        <end position="393"/>
    </location>
</feature>
<keyword evidence="7" id="KW-1185">Reference proteome</keyword>
<accession>A0ABM4DNQ0</accession>